<dbReference type="InParanoid" id="E9H7C7"/>
<dbReference type="Proteomes" id="UP000000305">
    <property type="component" value="Unassembled WGS sequence"/>
</dbReference>
<evidence type="ECO:0000313" key="2">
    <source>
        <dbReference type="EMBL" id="EFX72388.1"/>
    </source>
</evidence>
<name>E9H7C7_DAPPU</name>
<evidence type="ECO:0000256" key="1">
    <source>
        <dbReference type="SAM" id="MobiDB-lite"/>
    </source>
</evidence>
<accession>E9H7C7</accession>
<dbReference type="KEGG" id="dpx:DAPPUDRAFT_110854"/>
<sequence>MGIGKIETRDKGWGDGLMAGGEAIAAGEKIAPDLGWEKMVEKKIKKLLSTCCALIKEIELLLIRKSLISHYTPLGAAAKVTEVMSNQFFNSRTMLGKFRTLYKTFSDKFKKHSRKLSLATAIDKSKRSALIENQIAKKRTELESVIAKMMAVEVVDGLEQFEILLDPQLSQTLFKKMRIIEAATENPSTPIPKRRAIATVLASPNTSTRPLSSNSQPPTSQPSPKTIMLHEQQLMLQRMLSNLTGMSPSATRKTGDFGYKERLEHDNKS</sequence>
<gene>
    <name evidence="2" type="ORF">DAPPUDRAFT_110854</name>
</gene>
<dbReference type="HOGENOM" id="CLU_1035356_0_0_1"/>
<evidence type="ECO:0000313" key="3">
    <source>
        <dbReference type="Proteomes" id="UP000000305"/>
    </source>
</evidence>
<feature type="region of interest" description="Disordered" evidence="1">
    <location>
        <begin position="245"/>
        <end position="269"/>
    </location>
</feature>
<reference evidence="2 3" key="1">
    <citation type="journal article" date="2011" name="Science">
        <title>The ecoresponsive genome of Daphnia pulex.</title>
        <authorList>
            <person name="Colbourne J.K."/>
            <person name="Pfrender M.E."/>
            <person name="Gilbert D."/>
            <person name="Thomas W.K."/>
            <person name="Tucker A."/>
            <person name="Oakley T.H."/>
            <person name="Tokishita S."/>
            <person name="Aerts A."/>
            <person name="Arnold G.J."/>
            <person name="Basu M.K."/>
            <person name="Bauer D.J."/>
            <person name="Caceres C.E."/>
            <person name="Carmel L."/>
            <person name="Casola C."/>
            <person name="Choi J.H."/>
            <person name="Detter J.C."/>
            <person name="Dong Q."/>
            <person name="Dusheyko S."/>
            <person name="Eads B.D."/>
            <person name="Frohlich T."/>
            <person name="Geiler-Samerotte K.A."/>
            <person name="Gerlach D."/>
            <person name="Hatcher P."/>
            <person name="Jogdeo S."/>
            <person name="Krijgsveld J."/>
            <person name="Kriventseva E.V."/>
            <person name="Kultz D."/>
            <person name="Laforsch C."/>
            <person name="Lindquist E."/>
            <person name="Lopez J."/>
            <person name="Manak J.R."/>
            <person name="Muller J."/>
            <person name="Pangilinan J."/>
            <person name="Patwardhan R.P."/>
            <person name="Pitluck S."/>
            <person name="Pritham E.J."/>
            <person name="Rechtsteiner A."/>
            <person name="Rho M."/>
            <person name="Rogozin I.B."/>
            <person name="Sakarya O."/>
            <person name="Salamov A."/>
            <person name="Schaack S."/>
            <person name="Shapiro H."/>
            <person name="Shiga Y."/>
            <person name="Skalitzky C."/>
            <person name="Smith Z."/>
            <person name="Souvorov A."/>
            <person name="Sung W."/>
            <person name="Tang Z."/>
            <person name="Tsuchiya D."/>
            <person name="Tu H."/>
            <person name="Vos H."/>
            <person name="Wang M."/>
            <person name="Wolf Y.I."/>
            <person name="Yamagata H."/>
            <person name="Yamada T."/>
            <person name="Ye Y."/>
            <person name="Shaw J.R."/>
            <person name="Andrews J."/>
            <person name="Crease T.J."/>
            <person name="Tang H."/>
            <person name="Lucas S.M."/>
            <person name="Robertson H.M."/>
            <person name="Bork P."/>
            <person name="Koonin E.V."/>
            <person name="Zdobnov E.M."/>
            <person name="Grigoriev I.V."/>
            <person name="Lynch M."/>
            <person name="Boore J.L."/>
        </authorList>
    </citation>
    <scope>NUCLEOTIDE SEQUENCE [LARGE SCALE GENOMIC DNA]</scope>
</reference>
<proteinExistence type="predicted"/>
<dbReference type="EMBL" id="GL732600">
    <property type="protein sequence ID" value="EFX72388.1"/>
    <property type="molecule type" value="Genomic_DNA"/>
</dbReference>
<feature type="region of interest" description="Disordered" evidence="1">
    <location>
        <begin position="204"/>
        <end position="225"/>
    </location>
</feature>
<protein>
    <submittedName>
        <fullName evidence="2">Uncharacterized protein</fullName>
    </submittedName>
</protein>
<dbReference type="AlphaFoldDB" id="E9H7C7"/>
<feature type="compositionally biased region" description="Low complexity" evidence="1">
    <location>
        <begin position="210"/>
        <end position="224"/>
    </location>
</feature>
<keyword evidence="3" id="KW-1185">Reference proteome</keyword>
<organism evidence="2 3">
    <name type="scientific">Daphnia pulex</name>
    <name type="common">Water flea</name>
    <dbReference type="NCBI Taxonomy" id="6669"/>
    <lineage>
        <taxon>Eukaryota</taxon>
        <taxon>Metazoa</taxon>
        <taxon>Ecdysozoa</taxon>
        <taxon>Arthropoda</taxon>
        <taxon>Crustacea</taxon>
        <taxon>Branchiopoda</taxon>
        <taxon>Diplostraca</taxon>
        <taxon>Cladocera</taxon>
        <taxon>Anomopoda</taxon>
        <taxon>Daphniidae</taxon>
        <taxon>Daphnia</taxon>
    </lineage>
</organism>
<feature type="compositionally biased region" description="Basic and acidic residues" evidence="1">
    <location>
        <begin position="253"/>
        <end position="269"/>
    </location>
</feature>
<dbReference type="PhylomeDB" id="E9H7C7"/>